<dbReference type="Proteomes" id="UP001652741">
    <property type="component" value="Chromosome ssa28"/>
</dbReference>
<organism evidence="11 12">
    <name type="scientific">Salmo salar</name>
    <name type="common">Atlantic salmon</name>
    <dbReference type="NCBI Taxonomy" id="8030"/>
    <lineage>
        <taxon>Eukaryota</taxon>
        <taxon>Metazoa</taxon>
        <taxon>Chordata</taxon>
        <taxon>Craniata</taxon>
        <taxon>Vertebrata</taxon>
        <taxon>Euteleostomi</taxon>
        <taxon>Actinopterygii</taxon>
        <taxon>Neopterygii</taxon>
        <taxon>Teleostei</taxon>
        <taxon>Protacanthopterygii</taxon>
        <taxon>Salmoniformes</taxon>
        <taxon>Salmonidae</taxon>
        <taxon>Salmoninae</taxon>
        <taxon>Salmo</taxon>
    </lineage>
</organism>
<accession>A0A1S3Q370</accession>
<dbReference type="InterPro" id="IPR024079">
    <property type="entry name" value="MetalloPept_cat_dom_sf"/>
</dbReference>
<dbReference type="PANTHER" id="PTHR32205">
    <property type="entry name" value="ARCHAEMETZINCIN-2-RELATED"/>
    <property type="match status" value="1"/>
</dbReference>
<evidence type="ECO:0000256" key="1">
    <source>
        <dbReference type="ARBA" id="ARBA00001947"/>
    </source>
</evidence>
<dbReference type="PANTHER" id="PTHR32205:SF5">
    <property type="entry name" value="ARCHAEMETZINCIN-2"/>
    <property type="match status" value="1"/>
</dbReference>
<dbReference type="RefSeq" id="XP_014034405.1">
    <property type="nucleotide sequence ID" value="XM_014178930.2"/>
</dbReference>
<sequence>MVTHEIGQIFGVKQCQWLQCVMQGSNHLEESDTQPLDPCLCKALLRWMEEGVASHGHLTVSQSDSEPHCPKPTMAFQTSRQWQIYL</sequence>
<protein>
    <recommendedName>
        <fullName evidence="9">Archaemetzincin-2</fullName>
    </recommendedName>
    <alternativeName>
        <fullName evidence="10">Archeobacterial metalloproteinase-like protein 2</fullName>
    </alternativeName>
</protein>
<keyword evidence="7" id="KW-0482">Metalloprotease</keyword>
<comment type="cofactor">
    <cofactor evidence="1">
        <name>Zn(2+)</name>
        <dbReference type="ChEBI" id="CHEBI:29105"/>
    </cofactor>
</comment>
<keyword evidence="6" id="KW-0862">Zinc</keyword>
<dbReference type="KEGG" id="sasa:106589209"/>
<keyword evidence="11" id="KW-1185">Reference proteome</keyword>
<dbReference type="InterPro" id="IPR012962">
    <property type="entry name" value="Pept_M54_archaemetzincn"/>
</dbReference>
<dbReference type="Pfam" id="PF07998">
    <property type="entry name" value="Peptidase_M54"/>
    <property type="match status" value="1"/>
</dbReference>
<dbReference type="AlphaFoldDB" id="A0A1S3Q370"/>
<evidence type="ECO:0000256" key="6">
    <source>
        <dbReference type="ARBA" id="ARBA00022833"/>
    </source>
</evidence>
<dbReference type="GO" id="GO:0008237">
    <property type="term" value="F:metallopeptidase activity"/>
    <property type="evidence" value="ECO:0007669"/>
    <property type="project" value="UniProtKB-KW"/>
</dbReference>
<evidence type="ECO:0000256" key="3">
    <source>
        <dbReference type="ARBA" id="ARBA00022670"/>
    </source>
</evidence>
<keyword evidence="5" id="KW-0378">Hydrolase</keyword>
<evidence type="ECO:0000256" key="5">
    <source>
        <dbReference type="ARBA" id="ARBA00022801"/>
    </source>
</evidence>
<reference evidence="12" key="1">
    <citation type="submission" date="2025-08" db="UniProtKB">
        <authorList>
            <consortium name="RefSeq"/>
        </authorList>
    </citation>
    <scope>IDENTIFICATION</scope>
</reference>
<gene>
    <name evidence="12" type="primary">LOC106589209</name>
</gene>
<keyword evidence="4" id="KW-0479">Metal-binding</keyword>
<evidence type="ECO:0000313" key="11">
    <source>
        <dbReference type="Proteomes" id="UP001652741"/>
    </source>
</evidence>
<dbReference type="GO" id="GO:0046872">
    <property type="term" value="F:metal ion binding"/>
    <property type="evidence" value="ECO:0007669"/>
    <property type="project" value="UniProtKB-KW"/>
</dbReference>
<evidence type="ECO:0000256" key="2">
    <source>
        <dbReference type="ARBA" id="ARBA00006954"/>
    </source>
</evidence>
<comment type="function">
    <text evidence="8">Probable zinc metalloprotease.</text>
</comment>
<dbReference type="Gene3D" id="3.40.390.10">
    <property type="entry name" value="Collagenase (Catalytic Domain)"/>
    <property type="match status" value="1"/>
</dbReference>
<name>A0A1S3Q370_SALSA</name>
<dbReference type="GO" id="GO:0006508">
    <property type="term" value="P:proteolysis"/>
    <property type="evidence" value="ECO:0007669"/>
    <property type="project" value="UniProtKB-KW"/>
</dbReference>
<keyword evidence="3" id="KW-0645">Protease</keyword>
<dbReference type="GeneID" id="106589209"/>
<evidence type="ECO:0000313" key="12">
    <source>
        <dbReference type="RefSeq" id="XP_014034405.1"/>
    </source>
</evidence>
<comment type="similarity">
    <text evidence="2">Belongs to the peptidase M54 family.</text>
</comment>
<evidence type="ECO:0000256" key="10">
    <source>
        <dbReference type="ARBA" id="ARBA00043240"/>
    </source>
</evidence>
<dbReference type="InterPro" id="IPR052009">
    <property type="entry name" value="Archaemetzincin"/>
</dbReference>
<evidence type="ECO:0000256" key="7">
    <source>
        <dbReference type="ARBA" id="ARBA00023049"/>
    </source>
</evidence>
<evidence type="ECO:0000256" key="4">
    <source>
        <dbReference type="ARBA" id="ARBA00022723"/>
    </source>
</evidence>
<proteinExistence type="inferred from homology"/>
<evidence type="ECO:0000256" key="9">
    <source>
        <dbReference type="ARBA" id="ARBA00040634"/>
    </source>
</evidence>
<evidence type="ECO:0000256" key="8">
    <source>
        <dbReference type="ARBA" id="ARBA00024316"/>
    </source>
</evidence>